<dbReference type="PANTHER" id="PTHR45774:SF3">
    <property type="entry name" value="BTB (POZ) DOMAIN-CONTAINING 2B-RELATED"/>
    <property type="match status" value="1"/>
</dbReference>
<dbReference type="Gene3D" id="3.30.710.10">
    <property type="entry name" value="Potassium Channel Kv1.1, Chain A"/>
    <property type="match status" value="1"/>
</dbReference>
<dbReference type="PANTHER" id="PTHR45774">
    <property type="entry name" value="BTB/POZ DOMAIN-CONTAINING"/>
    <property type="match status" value="1"/>
</dbReference>
<gene>
    <name evidence="3" type="ORF">M0812_27732</name>
</gene>
<dbReference type="Proteomes" id="UP001146793">
    <property type="component" value="Unassembled WGS sequence"/>
</dbReference>
<dbReference type="SUPFAM" id="SSF54695">
    <property type="entry name" value="POZ domain"/>
    <property type="match status" value="1"/>
</dbReference>
<feature type="domain" description="BTB" evidence="2">
    <location>
        <begin position="23"/>
        <end position="94"/>
    </location>
</feature>
<protein>
    <submittedName>
        <fullName evidence="3">Btb (Poz) domain-containing 2a-related</fullName>
    </submittedName>
</protein>
<feature type="region of interest" description="Disordered" evidence="1">
    <location>
        <begin position="361"/>
        <end position="387"/>
    </location>
</feature>
<dbReference type="EMBL" id="JANTQA010000070">
    <property type="protein sequence ID" value="KAJ3425297.1"/>
    <property type="molecule type" value="Genomic_DNA"/>
</dbReference>
<comment type="caution">
    <text evidence="3">The sequence shown here is derived from an EMBL/GenBank/DDBJ whole genome shotgun (WGS) entry which is preliminary data.</text>
</comment>
<dbReference type="InterPro" id="IPR000210">
    <property type="entry name" value="BTB/POZ_dom"/>
</dbReference>
<dbReference type="InterPro" id="IPR011333">
    <property type="entry name" value="SKP1/BTB/POZ_sf"/>
</dbReference>
<dbReference type="PROSITE" id="PS50097">
    <property type="entry name" value="BTB"/>
    <property type="match status" value="1"/>
</dbReference>
<evidence type="ECO:0000313" key="3">
    <source>
        <dbReference type="EMBL" id="KAJ3425297.1"/>
    </source>
</evidence>
<organism evidence="3 4">
    <name type="scientific">Anaeramoeba flamelloides</name>
    <dbReference type="NCBI Taxonomy" id="1746091"/>
    <lineage>
        <taxon>Eukaryota</taxon>
        <taxon>Metamonada</taxon>
        <taxon>Anaeramoebidae</taxon>
        <taxon>Anaeramoeba</taxon>
    </lineage>
</organism>
<proteinExistence type="predicted"/>
<name>A0AAV7YBP7_9EUKA</name>
<evidence type="ECO:0000313" key="4">
    <source>
        <dbReference type="Proteomes" id="UP001146793"/>
    </source>
</evidence>
<feature type="compositionally biased region" description="Low complexity" evidence="1">
    <location>
        <begin position="366"/>
        <end position="384"/>
    </location>
</feature>
<dbReference type="Pfam" id="PF00651">
    <property type="entry name" value="BTB"/>
    <property type="match status" value="1"/>
</dbReference>
<evidence type="ECO:0000256" key="1">
    <source>
        <dbReference type="SAM" id="MobiDB-lite"/>
    </source>
</evidence>
<evidence type="ECO:0000259" key="2">
    <source>
        <dbReference type="PROSITE" id="PS50097"/>
    </source>
</evidence>
<dbReference type="SMART" id="SM00225">
    <property type="entry name" value="BTB"/>
    <property type="match status" value="1"/>
</dbReference>
<sequence>MLQTYSTELETELSSLVNNPTFADVIFVVGPKKRKYYGHQILLSVASELFKQCFYSGQPVRQYSLVEISIPDLDPDIFSVMLQFCYTGKIVLDPDNVSLFGSISKKFQITQLTQVCNSYQQEILLSQTNNENNNHQTTFNQIEIQNQLFNNNTVTETIETIETIPETKIPNNNKPGFNSNVENNNNQGNTTTITMGTFNYTNNIVPQNQNNKKPIPNLQPNTPTTNESIKEEIQNPIEIKKQNKILTRTNTDTNPISNNKNEKDVNVIVNINSINVKNDQTRNLHLNNLVKKRNSKMSIEINTTQNKSSFETKNPNDNNNLILDNNTLTNNTQLQSQLQSHLQSPTQIKTQTQTGTELTQKANLVNDSDSNTTNSNSKNANENSPKFQLKTIEHHKRLRGNRNLKVALIAADKDMDYVRNVCESLYVSNFVRKIKIFKPHYKTPKFSNLKSFDVAFVYSADENFRSPKRLGDLLAQFVEDGGGVVICSINCLDSNDQKQISGRFGNNEFLPFKKSPTIEANSVGLGEISEPSHPILTGVSKFDGGSFSYHIDAQKVNPNSKCIVRWGDGSILAAERIWNHQNTKHFGRTITLNFWPPNTRIDENCWVEETDGDLLISNSVDYVAYCQQNQTEK</sequence>
<dbReference type="AlphaFoldDB" id="A0AAV7YBP7"/>
<reference evidence="3" key="1">
    <citation type="submission" date="2022-08" db="EMBL/GenBank/DDBJ databases">
        <title>Novel sulphate-reducing endosymbionts in the free-living metamonad Anaeramoeba.</title>
        <authorList>
            <person name="Jerlstrom-Hultqvist J."/>
            <person name="Cepicka I."/>
            <person name="Gallot-Lavallee L."/>
            <person name="Salas-Leiva D."/>
            <person name="Curtis B.A."/>
            <person name="Zahonova K."/>
            <person name="Pipaliya S."/>
            <person name="Dacks J."/>
            <person name="Roger A.J."/>
        </authorList>
    </citation>
    <scope>NUCLEOTIDE SEQUENCE</scope>
    <source>
        <strain evidence="3">Busselton2</strain>
    </source>
</reference>
<accession>A0AAV7YBP7</accession>